<dbReference type="OrthoDB" id="8783038at2759"/>
<dbReference type="InterPro" id="IPR002219">
    <property type="entry name" value="PKC_DAG/PE"/>
</dbReference>
<keyword evidence="4 9" id="KW-0175">Coiled coil</keyword>
<dbReference type="InterPro" id="IPR001060">
    <property type="entry name" value="FCH_dom"/>
</dbReference>
<protein>
    <recommendedName>
        <fullName evidence="7">Protein BZZ1</fullName>
    </recommendedName>
</protein>
<dbReference type="InterPro" id="IPR046349">
    <property type="entry name" value="C1-like_sf"/>
</dbReference>
<accession>A0A9P6PV14</accession>
<dbReference type="Pfam" id="PF14604">
    <property type="entry name" value="SH3_9"/>
    <property type="match status" value="2"/>
</dbReference>
<dbReference type="Gene3D" id="6.10.140.470">
    <property type="match status" value="1"/>
</dbReference>
<dbReference type="InterPro" id="IPR057870">
    <property type="entry name" value="HR1_TOCA"/>
</dbReference>
<dbReference type="InterPro" id="IPR001452">
    <property type="entry name" value="SH3_domain"/>
</dbReference>
<evidence type="ECO:0000256" key="9">
    <source>
        <dbReference type="PROSITE-ProRule" id="PRU01077"/>
    </source>
</evidence>
<dbReference type="GO" id="GO:0046872">
    <property type="term" value="F:metal ion binding"/>
    <property type="evidence" value="ECO:0007669"/>
    <property type="project" value="UniProtKB-KW"/>
</dbReference>
<dbReference type="GO" id="GO:0030833">
    <property type="term" value="P:regulation of actin filament polymerization"/>
    <property type="evidence" value="ECO:0007669"/>
    <property type="project" value="TreeGrafter"/>
</dbReference>
<feature type="domain" description="F-BAR" evidence="12">
    <location>
        <begin position="13"/>
        <end position="289"/>
    </location>
</feature>
<dbReference type="InterPro" id="IPR031160">
    <property type="entry name" value="F_BAR_dom"/>
</dbReference>
<gene>
    <name evidence="13" type="ORF">BG011_006537</name>
</gene>
<evidence type="ECO:0000256" key="2">
    <source>
        <dbReference type="ARBA" id="ARBA00022723"/>
    </source>
</evidence>
<evidence type="ECO:0000256" key="4">
    <source>
        <dbReference type="ARBA" id="ARBA00023054"/>
    </source>
</evidence>
<evidence type="ECO:0000256" key="8">
    <source>
        <dbReference type="PROSITE-ProRule" id="PRU00192"/>
    </source>
</evidence>
<dbReference type="Pfam" id="PF00611">
    <property type="entry name" value="FCH"/>
    <property type="match status" value="1"/>
</dbReference>
<dbReference type="Gene3D" id="2.30.30.40">
    <property type="entry name" value="SH3 Domains"/>
    <property type="match status" value="2"/>
</dbReference>
<organism evidence="13 14">
    <name type="scientific">Mortierella polycephala</name>
    <dbReference type="NCBI Taxonomy" id="41804"/>
    <lineage>
        <taxon>Eukaryota</taxon>
        <taxon>Fungi</taxon>
        <taxon>Fungi incertae sedis</taxon>
        <taxon>Mucoromycota</taxon>
        <taxon>Mortierellomycotina</taxon>
        <taxon>Mortierellomycetes</taxon>
        <taxon>Mortierellales</taxon>
        <taxon>Mortierellaceae</taxon>
        <taxon>Mortierella</taxon>
    </lineage>
</organism>
<dbReference type="SMART" id="SM00055">
    <property type="entry name" value="FCH"/>
    <property type="match status" value="1"/>
</dbReference>
<dbReference type="PRINTS" id="PR00452">
    <property type="entry name" value="SH3DOMAIN"/>
</dbReference>
<keyword evidence="14" id="KW-1185">Reference proteome</keyword>
<dbReference type="Pfam" id="PF00130">
    <property type="entry name" value="C1_1"/>
    <property type="match status" value="1"/>
</dbReference>
<reference evidence="13" key="1">
    <citation type="journal article" date="2020" name="Fungal Divers.">
        <title>Resolving the Mortierellaceae phylogeny through synthesis of multi-gene phylogenetics and phylogenomics.</title>
        <authorList>
            <person name="Vandepol N."/>
            <person name="Liber J."/>
            <person name="Desiro A."/>
            <person name="Na H."/>
            <person name="Kennedy M."/>
            <person name="Barry K."/>
            <person name="Grigoriev I.V."/>
            <person name="Miller A.N."/>
            <person name="O'Donnell K."/>
            <person name="Stajich J.E."/>
            <person name="Bonito G."/>
        </authorList>
    </citation>
    <scope>NUCLEOTIDE SEQUENCE</scope>
    <source>
        <strain evidence="13">KOD948</strain>
    </source>
</reference>
<comment type="function">
    <text evidence="5">Plays a role in endocytosis and trafficking to the vacuole. Functions with type I myosins to restore polarity of the actin cytoskeleton after NaCl stress.</text>
</comment>
<feature type="domain" description="SH3" evidence="10">
    <location>
        <begin position="530"/>
        <end position="591"/>
    </location>
</feature>
<dbReference type="PROSITE" id="PS00479">
    <property type="entry name" value="ZF_DAG_PE_1"/>
    <property type="match status" value="1"/>
</dbReference>
<comment type="caution">
    <text evidence="13">The sequence shown here is derived from an EMBL/GenBank/DDBJ whole genome shotgun (WGS) entry which is preliminary data.</text>
</comment>
<dbReference type="SUPFAM" id="SSF57889">
    <property type="entry name" value="Cysteine-rich domain"/>
    <property type="match status" value="1"/>
</dbReference>
<evidence type="ECO:0000256" key="5">
    <source>
        <dbReference type="ARBA" id="ARBA00054085"/>
    </source>
</evidence>
<evidence type="ECO:0000259" key="12">
    <source>
        <dbReference type="PROSITE" id="PS51741"/>
    </source>
</evidence>
<proteinExistence type="inferred from homology"/>
<feature type="domain" description="SH3" evidence="10">
    <location>
        <begin position="599"/>
        <end position="657"/>
    </location>
</feature>
<dbReference type="SMART" id="SM00109">
    <property type="entry name" value="C1"/>
    <property type="match status" value="1"/>
</dbReference>
<dbReference type="InterPro" id="IPR020454">
    <property type="entry name" value="DAG/PE-bd"/>
</dbReference>
<sequence>MDNVSIHSQVQPVSFGSELKDQIPTINQHLVNGIAFVNEFRDFCKERSNIERDYAHRIEALVRKYQHKKDKKVAQTLNGVPASPLEPDFDAGLNEGTTTSRAWSSILSDTEAISRDRQAFSEALISRVYDPLKAFATKKDEARKKHIHFAQKLLSERDKSCQERDKAKSRYDASCEEVESSKQKQERAYDEKNQEKLKRTYYQDILDMNNNKNSYVLTLQVFNTHRKKYYEQDLPELSNNMQALDESRIEGLKDVWEGYVQLETKLTTDAQAHLDSMLRAIHAIDASIDSALFVRSHKTPWAAPADHPFESSPTFNDTEELVVDDNARVFLSNKLMKLRRKHAQVTVDINTRLKDLEGLSNLKEAYKANNSLGDPEDVNENILEISRSITLLQTMSALYETEINTIVQTMGETGVQNEPHDFKAASFTIPTSCDYCQSTIWGIAKQGFTCRDCGYNCHSKCEMKVPPNCSNVKGGAKLQRNSTIIQPSAINTMSSLPPELAPSATPISELPSQHLSASTSFKESGSNASVNQVQAHVIYDYAATSPGELTVRAGDIVTVIEGDDGSGWVTCQVHGSAPGLIPASYIEIEQFYEAPTEAAPAQQVRVLYDYDAQSNLELTIKQGDIIVLTSTDCSEGWWEGTLRGVTAQFPASYVELI</sequence>
<dbReference type="SUPFAM" id="SSF50044">
    <property type="entry name" value="SH3-domain"/>
    <property type="match status" value="2"/>
</dbReference>
<dbReference type="Gene3D" id="1.20.1270.60">
    <property type="entry name" value="Arfaptin homology (AH) domain/BAR domain"/>
    <property type="match status" value="1"/>
</dbReference>
<dbReference type="SMART" id="SM00326">
    <property type="entry name" value="SH3"/>
    <property type="match status" value="2"/>
</dbReference>
<keyword evidence="1 8" id="KW-0728">SH3 domain</keyword>
<keyword evidence="3" id="KW-0862">Zinc</keyword>
<dbReference type="PROSITE" id="PS51741">
    <property type="entry name" value="F_BAR"/>
    <property type="match status" value="1"/>
</dbReference>
<dbReference type="PROSITE" id="PS50081">
    <property type="entry name" value="ZF_DAG_PE_2"/>
    <property type="match status" value="1"/>
</dbReference>
<dbReference type="PRINTS" id="PR00008">
    <property type="entry name" value="DAGPEDOMAIN"/>
</dbReference>
<dbReference type="Pfam" id="PF25610">
    <property type="entry name" value="HR1_TOCA"/>
    <property type="match status" value="1"/>
</dbReference>
<dbReference type="EMBL" id="JAAAJA010000478">
    <property type="protein sequence ID" value="KAG0253125.1"/>
    <property type="molecule type" value="Genomic_DNA"/>
</dbReference>
<dbReference type="FunFam" id="1.20.1270.60:FF:000060">
    <property type="entry name" value="Actin polymerization protein Bzz1"/>
    <property type="match status" value="1"/>
</dbReference>
<dbReference type="AlphaFoldDB" id="A0A9P6PV14"/>
<dbReference type="Gene3D" id="3.30.60.20">
    <property type="match status" value="1"/>
</dbReference>
<dbReference type="CDD" id="cd20824">
    <property type="entry name" value="C1_SpBZZ1-like"/>
    <property type="match status" value="1"/>
</dbReference>
<dbReference type="Proteomes" id="UP000726737">
    <property type="component" value="Unassembled WGS sequence"/>
</dbReference>
<dbReference type="InterPro" id="IPR036028">
    <property type="entry name" value="SH3-like_dom_sf"/>
</dbReference>
<name>A0A9P6PV14_9FUNG</name>
<evidence type="ECO:0000256" key="6">
    <source>
        <dbReference type="ARBA" id="ARBA00061387"/>
    </source>
</evidence>
<evidence type="ECO:0000259" key="10">
    <source>
        <dbReference type="PROSITE" id="PS50002"/>
    </source>
</evidence>
<dbReference type="GO" id="GO:0030864">
    <property type="term" value="C:cortical actin cytoskeleton"/>
    <property type="evidence" value="ECO:0007669"/>
    <property type="project" value="UniProtKB-ARBA"/>
</dbReference>
<feature type="domain" description="Phorbol-ester/DAG-type" evidence="11">
    <location>
        <begin position="419"/>
        <end position="469"/>
    </location>
</feature>
<dbReference type="PANTHER" id="PTHR15735:SF21">
    <property type="entry name" value="PROTEIN NERVOUS WRECK"/>
    <property type="match status" value="1"/>
</dbReference>
<dbReference type="PANTHER" id="PTHR15735">
    <property type="entry name" value="FCH AND DOUBLE SH3 DOMAINS PROTEIN"/>
    <property type="match status" value="1"/>
</dbReference>
<evidence type="ECO:0000256" key="3">
    <source>
        <dbReference type="ARBA" id="ARBA00022833"/>
    </source>
</evidence>
<evidence type="ECO:0000259" key="11">
    <source>
        <dbReference type="PROSITE" id="PS50081"/>
    </source>
</evidence>
<evidence type="ECO:0000256" key="1">
    <source>
        <dbReference type="ARBA" id="ARBA00022443"/>
    </source>
</evidence>
<evidence type="ECO:0000313" key="14">
    <source>
        <dbReference type="Proteomes" id="UP000726737"/>
    </source>
</evidence>
<evidence type="ECO:0000313" key="13">
    <source>
        <dbReference type="EMBL" id="KAG0253125.1"/>
    </source>
</evidence>
<dbReference type="InterPro" id="IPR027267">
    <property type="entry name" value="AH/BAR_dom_sf"/>
</dbReference>
<dbReference type="SUPFAM" id="SSF103657">
    <property type="entry name" value="BAR/IMD domain-like"/>
    <property type="match status" value="1"/>
</dbReference>
<evidence type="ECO:0000256" key="7">
    <source>
        <dbReference type="ARBA" id="ARBA00074946"/>
    </source>
</evidence>
<comment type="similarity">
    <text evidence="6">Belongs to the BZZ1 family.</text>
</comment>
<keyword evidence="2" id="KW-0479">Metal-binding</keyword>
<dbReference type="GO" id="GO:0030036">
    <property type="term" value="P:actin cytoskeleton organization"/>
    <property type="evidence" value="ECO:0007669"/>
    <property type="project" value="UniProtKB-ARBA"/>
</dbReference>
<dbReference type="PROSITE" id="PS50002">
    <property type="entry name" value="SH3"/>
    <property type="match status" value="2"/>
</dbReference>